<gene>
    <name evidence="1" type="ORF">Q764_07210</name>
</gene>
<dbReference type="EMBL" id="JRLW01000008">
    <property type="protein sequence ID" value="KGO89551.1"/>
    <property type="molecule type" value="Genomic_DNA"/>
</dbReference>
<organism evidence="1 2">
    <name type="scientific">Flavobacterium suncheonense GH29-5 = DSM 17707</name>
    <dbReference type="NCBI Taxonomy" id="1121899"/>
    <lineage>
        <taxon>Bacteria</taxon>
        <taxon>Pseudomonadati</taxon>
        <taxon>Bacteroidota</taxon>
        <taxon>Flavobacteriia</taxon>
        <taxon>Flavobacteriales</taxon>
        <taxon>Flavobacteriaceae</taxon>
        <taxon>Flavobacterium</taxon>
    </lineage>
</organism>
<evidence type="ECO:0000313" key="2">
    <source>
        <dbReference type="Proteomes" id="UP000030121"/>
    </source>
</evidence>
<dbReference type="STRING" id="1121899.GCA_000430025_00562"/>
<dbReference type="AlphaFoldDB" id="A0A0A2MD51"/>
<protein>
    <submittedName>
        <fullName evidence="1">Uncharacterized protein</fullName>
    </submittedName>
</protein>
<dbReference type="RefSeq" id="WP_026979349.1">
    <property type="nucleotide sequence ID" value="NZ_JRLW01000008.1"/>
</dbReference>
<name>A0A0A2MD51_9FLAO</name>
<dbReference type="eggNOG" id="ENOG502ZSMD">
    <property type="taxonomic scope" value="Bacteria"/>
</dbReference>
<sequence>MNKFEHRAVNITLSDSSALAIEDIKIPDGKIIAIGAVVVGNTDNEIINLCVKQNGNEVLSPSDYRFSEPKAGGNFVQSLRPVDIDGGRLLSVELQAFANSRSNEVKAQVLFVVLKPESASCS</sequence>
<comment type="caution">
    <text evidence="1">The sequence shown here is derived from an EMBL/GenBank/DDBJ whole genome shotgun (WGS) entry which is preliminary data.</text>
</comment>
<reference evidence="1 2" key="1">
    <citation type="submission" date="2013-09" db="EMBL/GenBank/DDBJ databases">
        <authorList>
            <person name="Zeng Z."/>
            <person name="Chen C."/>
        </authorList>
    </citation>
    <scope>NUCLEOTIDE SEQUENCE [LARGE SCALE GENOMIC DNA]</scope>
    <source>
        <strain evidence="1 2">GH29-5</strain>
    </source>
</reference>
<proteinExistence type="predicted"/>
<evidence type="ECO:0000313" key="1">
    <source>
        <dbReference type="EMBL" id="KGO89551.1"/>
    </source>
</evidence>
<dbReference type="Proteomes" id="UP000030121">
    <property type="component" value="Unassembled WGS sequence"/>
</dbReference>
<keyword evidence="2" id="KW-1185">Reference proteome</keyword>
<accession>A0A0A2MD51</accession>